<organism evidence="1">
    <name type="scientific">marine sediment metagenome</name>
    <dbReference type="NCBI Taxonomy" id="412755"/>
    <lineage>
        <taxon>unclassified sequences</taxon>
        <taxon>metagenomes</taxon>
        <taxon>ecological metagenomes</taxon>
    </lineage>
</organism>
<dbReference type="EMBL" id="BARW01017121">
    <property type="protein sequence ID" value="GAI99065.1"/>
    <property type="molecule type" value="Genomic_DNA"/>
</dbReference>
<gene>
    <name evidence="1" type="ORF">S12H4_29646</name>
</gene>
<reference evidence="1" key="1">
    <citation type="journal article" date="2014" name="Front. Microbiol.">
        <title>High frequency of phylogenetically diverse reductive dehalogenase-homologous genes in deep subseafloor sedimentary metagenomes.</title>
        <authorList>
            <person name="Kawai M."/>
            <person name="Futagami T."/>
            <person name="Toyoda A."/>
            <person name="Takaki Y."/>
            <person name="Nishi S."/>
            <person name="Hori S."/>
            <person name="Arai W."/>
            <person name="Tsubouchi T."/>
            <person name="Morono Y."/>
            <person name="Uchiyama I."/>
            <person name="Ito T."/>
            <person name="Fujiyama A."/>
            <person name="Inagaki F."/>
            <person name="Takami H."/>
        </authorList>
    </citation>
    <scope>NUCLEOTIDE SEQUENCE</scope>
    <source>
        <strain evidence="1">Expedition CK06-06</strain>
    </source>
</reference>
<proteinExistence type="predicted"/>
<comment type="caution">
    <text evidence="1">The sequence shown here is derived from an EMBL/GenBank/DDBJ whole genome shotgun (WGS) entry which is preliminary data.</text>
</comment>
<dbReference type="AlphaFoldDB" id="X1UGS7"/>
<sequence>MLRFSGCNLDPISLIKLLSLFGDSKDLERDFRCLVGELFKEEEGR</sequence>
<evidence type="ECO:0000313" key="1">
    <source>
        <dbReference type="EMBL" id="GAI99065.1"/>
    </source>
</evidence>
<protein>
    <submittedName>
        <fullName evidence="1">Uncharacterized protein</fullName>
    </submittedName>
</protein>
<accession>X1UGS7</accession>
<name>X1UGS7_9ZZZZ</name>